<dbReference type="GO" id="GO:0042056">
    <property type="term" value="F:chemoattractant activity"/>
    <property type="evidence" value="ECO:0007669"/>
    <property type="project" value="TreeGrafter"/>
</dbReference>
<evidence type="ECO:0000256" key="6">
    <source>
        <dbReference type="SAM" id="SignalP"/>
    </source>
</evidence>
<keyword evidence="3" id="KW-0964">Secreted</keyword>
<proteinExistence type="predicted"/>
<dbReference type="PANTHER" id="PTHR20515:SF3">
    <property type="entry name" value="BETA-DEFENSIN 109B-RELATED"/>
    <property type="match status" value="1"/>
</dbReference>
<accession>A0A8C6W2M9</accession>
<name>A0A8C6W2M9_NANGA</name>
<dbReference type="PANTHER" id="PTHR20515">
    <property type="entry name" value="BETA-DEFENSIN"/>
    <property type="match status" value="1"/>
</dbReference>
<keyword evidence="8" id="KW-1185">Reference proteome</keyword>
<dbReference type="Proteomes" id="UP000694381">
    <property type="component" value="Unassembled WGS sequence"/>
</dbReference>
<comment type="function">
    <text evidence="1">Has antibacterial activity.</text>
</comment>
<reference evidence="7" key="1">
    <citation type="submission" date="2025-08" db="UniProtKB">
        <authorList>
            <consortium name="Ensembl"/>
        </authorList>
    </citation>
    <scope>IDENTIFICATION</scope>
</reference>
<organism evidence="7 8">
    <name type="scientific">Nannospalax galili</name>
    <name type="common">Northern Israeli blind subterranean mole rat</name>
    <name type="synonym">Spalax galili</name>
    <dbReference type="NCBI Taxonomy" id="1026970"/>
    <lineage>
        <taxon>Eukaryota</taxon>
        <taxon>Metazoa</taxon>
        <taxon>Chordata</taxon>
        <taxon>Craniata</taxon>
        <taxon>Vertebrata</taxon>
        <taxon>Euteleostomi</taxon>
        <taxon>Mammalia</taxon>
        <taxon>Eutheria</taxon>
        <taxon>Euarchontoglires</taxon>
        <taxon>Glires</taxon>
        <taxon>Rodentia</taxon>
        <taxon>Myomorpha</taxon>
        <taxon>Muroidea</taxon>
        <taxon>Spalacidae</taxon>
        <taxon>Spalacinae</taxon>
        <taxon>Nannospalax</taxon>
    </lineage>
</organism>
<evidence type="ECO:0000313" key="7">
    <source>
        <dbReference type="Ensembl" id="ENSNGAP00000002902.1"/>
    </source>
</evidence>
<dbReference type="AlphaFoldDB" id="A0A8C6W2M9"/>
<feature type="signal peptide" evidence="6">
    <location>
        <begin position="1"/>
        <end position="22"/>
    </location>
</feature>
<dbReference type="OMA" id="WWILVPI"/>
<dbReference type="GO" id="GO:0031731">
    <property type="term" value="F:CCR6 chemokine receptor binding"/>
    <property type="evidence" value="ECO:0007669"/>
    <property type="project" value="TreeGrafter"/>
</dbReference>
<dbReference type="GO" id="GO:0042742">
    <property type="term" value="P:defense response to bacterium"/>
    <property type="evidence" value="ECO:0007669"/>
    <property type="project" value="TreeGrafter"/>
</dbReference>
<evidence type="ECO:0000256" key="1">
    <source>
        <dbReference type="ARBA" id="ARBA00002878"/>
    </source>
</evidence>
<dbReference type="GO" id="GO:0005615">
    <property type="term" value="C:extracellular space"/>
    <property type="evidence" value="ECO:0007669"/>
    <property type="project" value="TreeGrafter"/>
</dbReference>
<dbReference type="GeneTree" id="ENSGT00940000160995"/>
<evidence type="ECO:0000256" key="3">
    <source>
        <dbReference type="ARBA" id="ARBA00022525"/>
    </source>
</evidence>
<evidence type="ECO:0000313" key="8">
    <source>
        <dbReference type="Proteomes" id="UP000694381"/>
    </source>
</evidence>
<keyword evidence="5" id="KW-1015">Disulfide bond</keyword>
<evidence type="ECO:0000256" key="5">
    <source>
        <dbReference type="ARBA" id="ARBA00023157"/>
    </source>
</evidence>
<dbReference type="GO" id="GO:0060326">
    <property type="term" value="P:cell chemotaxis"/>
    <property type="evidence" value="ECO:0007669"/>
    <property type="project" value="TreeGrafter"/>
</dbReference>
<reference evidence="7" key="2">
    <citation type="submission" date="2025-09" db="UniProtKB">
        <authorList>
            <consortium name="Ensembl"/>
        </authorList>
    </citation>
    <scope>IDENTIFICATION</scope>
</reference>
<dbReference type="Ensembl" id="ENSNGAT00000003787.1">
    <property type="protein sequence ID" value="ENSNGAP00000002902.1"/>
    <property type="gene ID" value="ENSNGAG00000002970.1"/>
</dbReference>
<feature type="chain" id="PRO_5034580149" evidence="6">
    <location>
        <begin position="23"/>
        <end position="87"/>
    </location>
</feature>
<sequence>MRLHLFLYTLLFLLTLLPSVRSGLGNSETHCLNLEGTCRRDVCKLIEDEIGGCKRRWKCCRLWWILVPIPTPVIFSDYQEPIKSKIK</sequence>
<evidence type="ECO:0000256" key="4">
    <source>
        <dbReference type="ARBA" id="ARBA00022729"/>
    </source>
</evidence>
<keyword evidence="4 6" id="KW-0732">Signal</keyword>
<evidence type="ECO:0000256" key="2">
    <source>
        <dbReference type="ARBA" id="ARBA00004613"/>
    </source>
</evidence>
<comment type="subcellular location">
    <subcellularLocation>
        <location evidence="2">Secreted</location>
    </subcellularLocation>
</comment>
<protein>
    <submittedName>
        <fullName evidence="7">Defensin beta 48</fullName>
    </submittedName>
</protein>